<dbReference type="SUPFAM" id="SSF52540">
    <property type="entry name" value="P-loop containing nucleoside triphosphate hydrolases"/>
    <property type="match status" value="1"/>
</dbReference>
<dbReference type="InterPro" id="IPR016834">
    <property type="entry name" value="UCP026306"/>
</dbReference>
<dbReference type="Gene3D" id="3.30.870.10">
    <property type="entry name" value="Endonuclease Chain A"/>
    <property type="match status" value="1"/>
</dbReference>
<comment type="caution">
    <text evidence="2">The sequence shown here is derived from an EMBL/GenBank/DDBJ whole genome shotgun (WGS) entry which is preliminary data.</text>
</comment>
<dbReference type="InterPro" id="IPR025202">
    <property type="entry name" value="PLD-like_dom"/>
</dbReference>
<keyword evidence="3" id="KW-1185">Reference proteome</keyword>
<dbReference type="PANTHER" id="PTHR10887:SF530">
    <property type="entry name" value="SUPERFAMILY I DNA HELICASES"/>
    <property type="match status" value="1"/>
</dbReference>
<proteinExistence type="predicted"/>
<dbReference type="PIRSF" id="PIRSF026306">
    <property type="entry name" value="UCP026306"/>
    <property type="match status" value="1"/>
</dbReference>
<dbReference type="CDD" id="cd18808">
    <property type="entry name" value="SF1_C_Upf1"/>
    <property type="match status" value="1"/>
</dbReference>
<accession>A0ABS1X2F3</accession>
<evidence type="ECO:0000259" key="1">
    <source>
        <dbReference type="PROSITE" id="PS50035"/>
    </source>
</evidence>
<evidence type="ECO:0000313" key="3">
    <source>
        <dbReference type="Proteomes" id="UP000661077"/>
    </source>
</evidence>
<dbReference type="PANTHER" id="PTHR10887">
    <property type="entry name" value="DNA2/NAM7 HELICASE FAMILY"/>
    <property type="match status" value="1"/>
</dbReference>
<evidence type="ECO:0000313" key="2">
    <source>
        <dbReference type="EMBL" id="MBM0107377.1"/>
    </source>
</evidence>
<protein>
    <submittedName>
        <fullName evidence="2">AAA family ATPase</fullName>
    </submittedName>
</protein>
<feature type="domain" description="PLD phosphodiesterase" evidence="1">
    <location>
        <begin position="1152"/>
        <end position="1179"/>
    </location>
</feature>
<dbReference type="PROSITE" id="PS50035">
    <property type="entry name" value="PLD"/>
    <property type="match status" value="1"/>
</dbReference>
<dbReference type="Gene3D" id="3.40.50.300">
    <property type="entry name" value="P-loop containing nucleotide triphosphate hydrolases"/>
    <property type="match status" value="3"/>
</dbReference>
<name>A0ABS1X2F3_9GAMM</name>
<dbReference type="Pfam" id="PF13091">
    <property type="entry name" value="PLDc_2"/>
    <property type="match status" value="1"/>
</dbReference>
<organism evidence="2 3">
    <name type="scientific">Steroidobacter gossypii</name>
    <dbReference type="NCBI Taxonomy" id="2805490"/>
    <lineage>
        <taxon>Bacteria</taxon>
        <taxon>Pseudomonadati</taxon>
        <taxon>Pseudomonadota</taxon>
        <taxon>Gammaproteobacteria</taxon>
        <taxon>Steroidobacterales</taxon>
        <taxon>Steroidobacteraceae</taxon>
        <taxon>Steroidobacter</taxon>
    </lineage>
</organism>
<dbReference type="EMBL" id="JAEVLS010000005">
    <property type="protein sequence ID" value="MBM0107377.1"/>
    <property type="molecule type" value="Genomic_DNA"/>
</dbReference>
<dbReference type="SUPFAM" id="SSF56024">
    <property type="entry name" value="Phospholipase D/nuclease"/>
    <property type="match status" value="1"/>
</dbReference>
<dbReference type="Pfam" id="PF13086">
    <property type="entry name" value="AAA_11"/>
    <property type="match status" value="1"/>
</dbReference>
<dbReference type="Proteomes" id="UP000661077">
    <property type="component" value="Unassembled WGS sequence"/>
</dbReference>
<sequence>MDHRSLAYASYWRNSLADAELGRGALKRRDVTGLTRIPRQQLFKGVTPADLVRAWFAEEPEHVKTVEVMIRPQVHVARTEHGQRPNNGVPEYLTPLVTPGLLARDGRLYPAAGTTIPRDLLEPLEHGSFAIGNVDDLDTFLTTDAVPGIEWNADANEALDAQGFEERWLNYRKACQRLLEAVCAGRLVDNLLLELVDHAFLVKKDSVQGAARRILALYDHMRNHRRSTPLFDRYASEAIDPIEPCLPAHALFSTRLGHASDAFALAALQRDALNHLLAARESEILAINGPPGTGKTTLLLSVVATLWAQAALEKGEPPFIVAASTNNQAVTNIIDAFGRDFASGSGPLAGRWPSRITSFGAYFPSRRREQRAARRYQTRDFFLDFESESNLQQAEREYLHAAATAFPELQLPDLAVLAEKEWASFCEQHRHTAASPSRNTFDERFRETMIRPLIQRVVDRLHAQLSAEIEKLRTIESAWKDVVQARESVLAELGEDPAAARAARLHESERLEALMRDFDVLRGRWEEYCARESIFYALFAWLPPVARKRLRVARLFLKDAWPAGFAQQPWTRFEQIEPAIEEIGAGLRADLVRQQQMVWRAESLLDELRQCEQRWDRAVEPLLTAPLTAPLDLAQADALADQRIRFQIFLLATHYWEGRWLLEMGSLLNQLEEERKKTGASARTRRWRRWMKLTPCIVSTFHMLPSLLEVSRYEGNNTYVDDYMYNFADLLIVDEAGQVLPEVAGASFALAKRALVIGDTLQIEPMWSQPRQVDIGNLLREKLLPDNASYEPFQRLCEIGKTASAGSVMRIAQCATRYHQVPELPRGLFLFEHRRCFNEIIRYCNELCYRGKLVPVRGTKADALQEDGACCDRLPAMSYLHIDGICQSRGGGSRFNQLEAEVIATWLAQHKVELEAIYRKPLGDIVGVVTPFISQVQAIARACRKLGLQVGSDEGELTVGTVHSLQGAERLVMIFSPVYTKHSDGQFIDKSASMLNVAVSRAKNTFLVFGDMDVFELVSSSSPRGKLAASLFRDDAQELQFHRPVRRDLQSAQASIAQLRDAREHDDFLRDVLTVAAREVHIVSPWIRLDCIRQTGALTAMSDAVRRGVDVRIYTDVGSNTWDRDRSVEQRKVRDLQDTVAALGAEKIRAVLVRKVHSKVVIGDENIYCVGSFNWFSARRDTNGARHETSLVYRGPHLKEEITVMKLSLQNRAAKFGR</sequence>
<dbReference type="InterPro" id="IPR041677">
    <property type="entry name" value="DNA2/NAM7_AAA_11"/>
</dbReference>
<dbReference type="InterPro" id="IPR047187">
    <property type="entry name" value="SF1_C_Upf1"/>
</dbReference>
<dbReference type="RefSeq" id="WP_203169490.1">
    <property type="nucleotide sequence ID" value="NZ_JAEVLS010000005.1"/>
</dbReference>
<dbReference type="InterPro" id="IPR027417">
    <property type="entry name" value="P-loop_NTPase"/>
</dbReference>
<dbReference type="InterPro" id="IPR041679">
    <property type="entry name" value="DNA2/NAM7-like_C"/>
</dbReference>
<reference evidence="2 3" key="1">
    <citation type="journal article" date="2021" name="Int. J. Syst. Evol. Microbiol.">
        <title>Steroidobacter gossypii sp. nov., isolated from soil of cotton cropping field.</title>
        <authorList>
            <person name="Huang R."/>
            <person name="Yang S."/>
            <person name="Zhen C."/>
            <person name="Liu W."/>
        </authorList>
    </citation>
    <scope>NUCLEOTIDE SEQUENCE [LARGE SCALE GENOMIC DNA]</scope>
    <source>
        <strain evidence="2 3">S1-65</strain>
    </source>
</reference>
<gene>
    <name evidence="2" type="ORF">JM946_21775</name>
</gene>
<dbReference type="Pfam" id="PF13087">
    <property type="entry name" value="AAA_12"/>
    <property type="match status" value="1"/>
</dbReference>
<dbReference type="InterPro" id="IPR045055">
    <property type="entry name" value="DNA2/NAM7-like"/>
</dbReference>
<dbReference type="InterPro" id="IPR001736">
    <property type="entry name" value="PLipase_D/transphosphatidylase"/>
</dbReference>